<reference evidence="1" key="1">
    <citation type="submission" date="2022-01" db="EMBL/GenBank/DDBJ databases">
        <authorList>
            <person name="King R."/>
        </authorList>
    </citation>
    <scope>NUCLEOTIDE SEQUENCE</scope>
</reference>
<dbReference type="AlphaFoldDB" id="A0A9P0HD18"/>
<proteinExistence type="predicted"/>
<evidence type="ECO:0000313" key="2">
    <source>
        <dbReference type="Proteomes" id="UP001152798"/>
    </source>
</evidence>
<accession>A0A9P0HD18</accession>
<sequence>MFEERHNLIGNAGRSSIIFPKAEQQFYSCLRFMNIEGAAERMDTDDKETIMLVNTQGAQHTNGLTRKRGRPEYVSKKIQVESAL</sequence>
<gene>
    <name evidence="1" type="ORF">NEZAVI_LOCUS8949</name>
</gene>
<name>A0A9P0HD18_NEZVI</name>
<keyword evidence="2" id="KW-1185">Reference proteome</keyword>
<organism evidence="1 2">
    <name type="scientific">Nezara viridula</name>
    <name type="common">Southern green stink bug</name>
    <name type="synonym">Cimex viridulus</name>
    <dbReference type="NCBI Taxonomy" id="85310"/>
    <lineage>
        <taxon>Eukaryota</taxon>
        <taxon>Metazoa</taxon>
        <taxon>Ecdysozoa</taxon>
        <taxon>Arthropoda</taxon>
        <taxon>Hexapoda</taxon>
        <taxon>Insecta</taxon>
        <taxon>Pterygota</taxon>
        <taxon>Neoptera</taxon>
        <taxon>Paraneoptera</taxon>
        <taxon>Hemiptera</taxon>
        <taxon>Heteroptera</taxon>
        <taxon>Panheteroptera</taxon>
        <taxon>Pentatomomorpha</taxon>
        <taxon>Pentatomoidea</taxon>
        <taxon>Pentatomidae</taxon>
        <taxon>Pentatominae</taxon>
        <taxon>Nezara</taxon>
    </lineage>
</organism>
<protein>
    <submittedName>
        <fullName evidence="1">Uncharacterized protein</fullName>
    </submittedName>
</protein>
<evidence type="ECO:0000313" key="1">
    <source>
        <dbReference type="EMBL" id="CAH1399516.1"/>
    </source>
</evidence>
<dbReference type="EMBL" id="OV725080">
    <property type="protein sequence ID" value="CAH1399516.1"/>
    <property type="molecule type" value="Genomic_DNA"/>
</dbReference>
<dbReference type="Proteomes" id="UP001152798">
    <property type="component" value="Chromosome 4"/>
</dbReference>